<evidence type="ECO:0000259" key="2">
    <source>
        <dbReference type="Pfam" id="PF07593"/>
    </source>
</evidence>
<comment type="caution">
    <text evidence="3">The sequence shown here is derived from an EMBL/GenBank/DDBJ whole genome shotgun (WGS) entry which is preliminary data.</text>
</comment>
<organism evidence="3 4">
    <name type="scientific">Larkinella rosea</name>
    <dbReference type="NCBI Taxonomy" id="2025312"/>
    <lineage>
        <taxon>Bacteria</taxon>
        <taxon>Pseudomonadati</taxon>
        <taxon>Bacteroidota</taxon>
        <taxon>Cytophagia</taxon>
        <taxon>Cytophagales</taxon>
        <taxon>Spirosomataceae</taxon>
        <taxon>Larkinella</taxon>
    </lineage>
</organism>
<dbReference type="Proteomes" id="UP000271925">
    <property type="component" value="Unassembled WGS sequence"/>
</dbReference>
<evidence type="ECO:0000313" key="3">
    <source>
        <dbReference type="EMBL" id="RRB00835.1"/>
    </source>
</evidence>
<evidence type="ECO:0000313" key="4">
    <source>
        <dbReference type="Proteomes" id="UP000271925"/>
    </source>
</evidence>
<dbReference type="Pfam" id="PF13517">
    <property type="entry name" value="FG-GAP_3"/>
    <property type="match status" value="3"/>
</dbReference>
<sequence>MIQKIVFNRFLVLTLLIGMLVSCQSKPSSHEEMIKILQELSVKYSDPENSFCPEAVLAYTNSQLKTVTGEQQRIMYNFAKSDAYLKLGEEEKAIELLEDIVQHIDTGNTRGTQMAMTELALAYLRLGEQTNCVGLHSVESCVLPLQGGGIHTIQTGSKKAIKLYETILEKYPDDLESRWLVNLAYMTLGQYPSKVPAKWFIPKMTDLTHQIAPFQDIAPGLKLNTSNMAGGVIAEDFNNDGYLDLVTSAWGLKDPMHFFKNNGDGTYSDQSVQSGLNRITGGLNLTQTDYNNDGLIDIFVLRGAWMGKFGEQPNSLLKNNGDGTFTDVTTVSGLLSFHPTQTATWNDFNNDGWVDVFIGNETAGSMMSVVKTHPCELYINNHDGTFTEIAEKAGCAIVGYVKGVTSGDYNHDGLADLFLSTMDGNRYLLKNQGMMGGVVHFEDVSDGAGLRKETGNSFTTWFWDYNNDGWLDIFVGDYTFHKALSFYEAAEALNKPEGANGTIYLYRNNQDGTFTNVAESAGVRKTVFSMGANFGDIDNDGWLDMYLGSGNPSYKSLVPNKLFKNLRGEQFADVTASARVGNVQKGHGVSFADLDNDGDQDVFIEMGGAYTGDIYPNSLFLNPGQNANNWICLSLRGTNTNRTAIGSRVKVTFRENGVLRSVYRDVNSGGSFGASPLRREIGIGKATVIDEIEVQWQANGKKQVFRHIKPNQFLRLTEGSDRVEQINLKKIEFKDEKGALCRTPLALLSQKL</sequence>
<dbReference type="EMBL" id="RQJO01000010">
    <property type="protein sequence ID" value="RRB00835.1"/>
    <property type="molecule type" value="Genomic_DNA"/>
</dbReference>
<dbReference type="SUPFAM" id="SSF69318">
    <property type="entry name" value="Integrin alpha N-terminal domain"/>
    <property type="match status" value="2"/>
</dbReference>
<evidence type="ECO:0000256" key="1">
    <source>
        <dbReference type="ARBA" id="ARBA00022729"/>
    </source>
</evidence>
<accession>A0A3P1BIL4</accession>
<keyword evidence="4" id="KW-1185">Reference proteome</keyword>
<dbReference type="PANTHER" id="PTHR16026">
    <property type="entry name" value="CARTILAGE ACIDIC PROTEIN 1"/>
    <property type="match status" value="1"/>
</dbReference>
<protein>
    <submittedName>
        <fullName evidence="3">CRTAC1 family protein</fullName>
    </submittedName>
</protein>
<dbReference type="InterPro" id="IPR028994">
    <property type="entry name" value="Integrin_alpha_N"/>
</dbReference>
<dbReference type="RefSeq" id="WP_124877300.1">
    <property type="nucleotide sequence ID" value="NZ_RQJO01000010.1"/>
</dbReference>
<dbReference type="InterPro" id="IPR013517">
    <property type="entry name" value="FG-GAP"/>
</dbReference>
<dbReference type="InterPro" id="IPR027039">
    <property type="entry name" value="Crtac1"/>
</dbReference>
<gene>
    <name evidence="3" type="ORF">EHT25_21820</name>
</gene>
<dbReference type="InterPro" id="IPR011519">
    <property type="entry name" value="UnbV_ASPIC"/>
</dbReference>
<dbReference type="AlphaFoldDB" id="A0A3P1BIL4"/>
<feature type="domain" description="ASPIC/UnbV" evidence="2">
    <location>
        <begin position="644"/>
        <end position="714"/>
    </location>
</feature>
<dbReference type="SUPFAM" id="SSF48452">
    <property type="entry name" value="TPR-like"/>
    <property type="match status" value="1"/>
</dbReference>
<dbReference type="PROSITE" id="PS51257">
    <property type="entry name" value="PROKAR_LIPOPROTEIN"/>
    <property type="match status" value="1"/>
</dbReference>
<dbReference type="Gene3D" id="2.130.10.130">
    <property type="entry name" value="Integrin alpha, N-terminal"/>
    <property type="match status" value="2"/>
</dbReference>
<dbReference type="Gene3D" id="1.25.40.10">
    <property type="entry name" value="Tetratricopeptide repeat domain"/>
    <property type="match status" value="1"/>
</dbReference>
<dbReference type="PANTHER" id="PTHR16026:SF0">
    <property type="entry name" value="CARTILAGE ACIDIC PROTEIN 1"/>
    <property type="match status" value="1"/>
</dbReference>
<dbReference type="OrthoDB" id="1488345at2"/>
<dbReference type="Pfam" id="PF07593">
    <property type="entry name" value="UnbV_ASPIC"/>
    <property type="match status" value="1"/>
</dbReference>
<dbReference type="InterPro" id="IPR011990">
    <property type="entry name" value="TPR-like_helical_dom_sf"/>
</dbReference>
<proteinExistence type="predicted"/>
<keyword evidence="1" id="KW-0732">Signal</keyword>
<name>A0A3P1BIL4_9BACT</name>
<reference evidence="3 4" key="1">
    <citation type="submission" date="2018-11" db="EMBL/GenBank/DDBJ databases">
        <authorList>
            <person name="Zhou Z."/>
            <person name="Wang G."/>
        </authorList>
    </citation>
    <scope>NUCLEOTIDE SEQUENCE [LARGE SCALE GENOMIC DNA]</scope>
    <source>
        <strain evidence="3 4">KCTC52004</strain>
    </source>
</reference>